<dbReference type="Proteomes" id="UP001234178">
    <property type="component" value="Unassembled WGS sequence"/>
</dbReference>
<organism evidence="1 2">
    <name type="scientific">Daphnia magna</name>
    <dbReference type="NCBI Taxonomy" id="35525"/>
    <lineage>
        <taxon>Eukaryota</taxon>
        <taxon>Metazoa</taxon>
        <taxon>Ecdysozoa</taxon>
        <taxon>Arthropoda</taxon>
        <taxon>Crustacea</taxon>
        <taxon>Branchiopoda</taxon>
        <taxon>Diplostraca</taxon>
        <taxon>Cladocera</taxon>
        <taxon>Anomopoda</taxon>
        <taxon>Daphniidae</taxon>
        <taxon>Daphnia</taxon>
    </lineage>
</organism>
<proteinExistence type="predicted"/>
<evidence type="ECO:0000313" key="2">
    <source>
        <dbReference type="Proteomes" id="UP001234178"/>
    </source>
</evidence>
<dbReference type="EMBL" id="JAOYFB010000039">
    <property type="protein sequence ID" value="KAK4029546.1"/>
    <property type="molecule type" value="Genomic_DNA"/>
</dbReference>
<keyword evidence="2" id="KW-1185">Reference proteome</keyword>
<accession>A0ABR0AWP5</accession>
<evidence type="ECO:0000313" key="1">
    <source>
        <dbReference type="EMBL" id="KAK4029546.1"/>
    </source>
</evidence>
<comment type="caution">
    <text evidence="1">The sequence shown here is derived from an EMBL/GenBank/DDBJ whole genome shotgun (WGS) entry which is preliminary data.</text>
</comment>
<reference evidence="1 2" key="1">
    <citation type="journal article" date="2023" name="Nucleic Acids Res.">
        <title>The hologenome of Daphnia magna reveals possible DNA methylation and microbiome-mediated evolution of the host genome.</title>
        <authorList>
            <person name="Chaturvedi A."/>
            <person name="Li X."/>
            <person name="Dhandapani V."/>
            <person name="Marshall H."/>
            <person name="Kissane S."/>
            <person name="Cuenca-Cambronero M."/>
            <person name="Asole G."/>
            <person name="Calvet F."/>
            <person name="Ruiz-Romero M."/>
            <person name="Marangio P."/>
            <person name="Guigo R."/>
            <person name="Rago D."/>
            <person name="Mirbahai L."/>
            <person name="Eastwood N."/>
            <person name="Colbourne J.K."/>
            <person name="Zhou J."/>
            <person name="Mallon E."/>
            <person name="Orsini L."/>
        </authorList>
    </citation>
    <scope>NUCLEOTIDE SEQUENCE [LARGE SCALE GENOMIC DNA]</scope>
    <source>
        <strain evidence="1">LRV0_1</strain>
    </source>
</reference>
<protein>
    <submittedName>
        <fullName evidence="1">Uncharacterized protein</fullName>
    </submittedName>
</protein>
<gene>
    <name evidence="1" type="ORF">OUZ56_022525</name>
</gene>
<name>A0ABR0AWP5_9CRUS</name>
<sequence>MSRDLRTDKLDETLTHAQEFLTGLLTYYGFVSFSSNFFCTSLPGRQMAALQEYVDSLFTIQVDNFKVCQRLLYHPQGVMAESPFMLYLASFNPSKLACFNLSISMSIKFVLL</sequence>